<organism evidence="15 16">
    <name type="scientific">Pleurotus eryngii</name>
    <name type="common">Boletus of the steppes</name>
    <dbReference type="NCBI Taxonomy" id="5323"/>
    <lineage>
        <taxon>Eukaryota</taxon>
        <taxon>Fungi</taxon>
        <taxon>Dikarya</taxon>
        <taxon>Basidiomycota</taxon>
        <taxon>Agaricomycotina</taxon>
        <taxon>Agaricomycetes</taxon>
        <taxon>Agaricomycetidae</taxon>
        <taxon>Agaricales</taxon>
        <taxon>Pleurotineae</taxon>
        <taxon>Pleurotaceae</taxon>
        <taxon>Pleurotus</taxon>
    </lineage>
</organism>
<evidence type="ECO:0000313" key="16">
    <source>
        <dbReference type="Proteomes" id="UP000807025"/>
    </source>
</evidence>
<keyword evidence="7" id="KW-0547">Nucleotide-binding</keyword>
<evidence type="ECO:0000256" key="8">
    <source>
        <dbReference type="ARBA" id="ARBA00022827"/>
    </source>
</evidence>
<evidence type="ECO:0000256" key="12">
    <source>
        <dbReference type="ARBA" id="ARBA00049494"/>
    </source>
</evidence>
<keyword evidence="5" id="KW-0808">Transferase</keyword>
<evidence type="ECO:0000259" key="14">
    <source>
        <dbReference type="Pfam" id="PF01507"/>
    </source>
</evidence>
<evidence type="ECO:0000256" key="4">
    <source>
        <dbReference type="ARBA" id="ARBA00022643"/>
    </source>
</evidence>
<feature type="region of interest" description="Disordered" evidence="13">
    <location>
        <begin position="255"/>
        <end position="276"/>
    </location>
</feature>
<feature type="domain" description="Phosphoadenosine phosphosulphate reductase" evidence="14">
    <location>
        <begin position="43"/>
        <end position="243"/>
    </location>
</feature>
<dbReference type="GO" id="GO:0006747">
    <property type="term" value="P:FAD biosynthetic process"/>
    <property type="evidence" value="ECO:0007669"/>
    <property type="project" value="TreeGrafter"/>
</dbReference>
<keyword evidence="15" id="KW-0378">Hydrolase</keyword>
<dbReference type="Proteomes" id="UP000807025">
    <property type="component" value="Unassembled WGS sequence"/>
</dbReference>
<evidence type="ECO:0000256" key="1">
    <source>
        <dbReference type="ARBA" id="ARBA00004726"/>
    </source>
</evidence>
<evidence type="ECO:0000256" key="9">
    <source>
        <dbReference type="ARBA" id="ARBA00022840"/>
    </source>
</evidence>
<dbReference type="SUPFAM" id="SSF52402">
    <property type="entry name" value="Adenine nucleotide alpha hydrolases-like"/>
    <property type="match status" value="1"/>
</dbReference>
<dbReference type="EMBL" id="MU154543">
    <property type="protein sequence ID" value="KAF9497528.1"/>
    <property type="molecule type" value="Genomic_DNA"/>
</dbReference>
<proteinExistence type="predicted"/>
<evidence type="ECO:0000256" key="2">
    <source>
        <dbReference type="ARBA" id="ARBA00012393"/>
    </source>
</evidence>
<evidence type="ECO:0000256" key="11">
    <source>
        <dbReference type="ARBA" id="ARBA00031871"/>
    </source>
</evidence>
<accession>A0A9P6DHJ0</accession>
<evidence type="ECO:0000256" key="5">
    <source>
        <dbReference type="ARBA" id="ARBA00022679"/>
    </source>
</evidence>
<keyword evidence="3" id="KW-0285">Flavoprotein</keyword>
<dbReference type="PANTHER" id="PTHR23293:SF9">
    <property type="entry name" value="FAD SYNTHASE"/>
    <property type="match status" value="1"/>
</dbReference>
<dbReference type="CDD" id="cd23948">
    <property type="entry name" value="FAD_synthase"/>
    <property type="match status" value="1"/>
</dbReference>
<comment type="catalytic activity">
    <reaction evidence="12">
        <text>FMN + ATP + H(+) = FAD + diphosphate</text>
        <dbReference type="Rhea" id="RHEA:17237"/>
        <dbReference type="ChEBI" id="CHEBI:15378"/>
        <dbReference type="ChEBI" id="CHEBI:30616"/>
        <dbReference type="ChEBI" id="CHEBI:33019"/>
        <dbReference type="ChEBI" id="CHEBI:57692"/>
        <dbReference type="ChEBI" id="CHEBI:58210"/>
        <dbReference type="EC" id="2.7.7.2"/>
    </reaction>
</comment>
<dbReference type="AlphaFoldDB" id="A0A9P6DHJ0"/>
<evidence type="ECO:0000256" key="7">
    <source>
        <dbReference type="ARBA" id="ARBA00022741"/>
    </source>
</evidence>
<evidence type="ECO:0000256" key="6">
    <source>
        <dbReference type="ARBA" id="ARBA00022695"/>
    </source>
</evidence>
<dbReference type="InterPro" id="IPR002500">
    <property type="entry name" value="PAPS_reduct_dom"/>
</dbReference>
<keyword evidence="6" id="KW-0548">Nucleotidyltransferase</keyword>
<keyword evidence="4" id="KW-0288">FMN</keyword>
<evidence type="ECO:0000256" key="10">
    <source>
        <dbReference type="ARBA" id="ARBA00031145"/>
    </source>
</evidence>
<dbReference type="OrthoDB" id="270728at2759"/>
<reference evidence="15" key="1">
    <citation type="submission" date="2020-11" db="EMBL/GenBank/DDBJ databases">
        <authorList>
            <consortium name="DOE Joint Genome Institute"/>
            <person name="Ahrendt S."/>
            <person name="Riley R."/>
            <person name="Andreopoulos W."/>
            <person name="Labutti K."/>
            <person name="Pangilinan J."/>
            <person name="Ruiz-Duenas F.J."/>
            <person name="Barrasa J.M."/>
            <person name="Sanchez-Garcia M."/>
            <person name="Camarero S."/>
            <person name="Miyauchi S."/>
            <person name="Serrano A."/>
            <person name="Linde D."/>
            <person name="Babiker R."/>
            <person name="Drula E."/>
            <person name="Ayuso-Fernandez I."/>
            <person name="Pacheco R."/>
            <person name="Padilla G."/>
            <person name="Ferreira P."/>
            <person name="Barriuso J."/>
            <person name="Kellner H."/>
            <person name="Castanera R."/>
            <person name="Alfaro M."/>
            <person name="Ramirez L."/>
            <person name="Pisabarro A.G."/>
            <person name="Kuo A."/>
            <person name="Tritt A."/>
            <person name="Lipzen A."/>
            <person name="He G."/>
            <person name="Yan M."/>
            <person name="Ng V."/>
            <person name="Cullen D."/>
            <person name="Martin F."/>
            <person name="Rosso M.-N."/>
            <person name="Henrissat B."/>
            <person name="Hibbett D."/>
            <person name="Martinez A.T."/>
            <person name="Grigoriev I.V."/>
        </authorList>
    </citation>
    <scope>NUCLEOTIDE SEQUENCE</scope>
    <source>
        <strain evidence="15">ATCC 90797</strain>
    </source>
</reference>
<protein>
    <recommendedName>
        <fullName evidence="2">FAD synthase</fullName>
        <ecNumber evidence="2">2.7.7.2</ecNumber>
    </recommendedName>
    <alternativeName>
        <fullName evidence="10">FAD pyrophosphorylase</fullName>
    </alternativeName>
    <alternativeName>
        <fullName evidence="11">FMN adenylyltransferase</fullName>
    </alternativeName>
</protein>
<dbReference type="Gene3D" id="3.40.50.620">
    <property type="entry name" value="HUPs"/>
    <property type="match status" value="1"/>
</dbReference>
<gene>
    <name evidence="15" type="ORF">BDN71DRAFT_1444692</name>
</gene>
<dbReference type="PANTHER" id="PTHR23293">
    <property type="entry name" value="FAD SYNTHETASE-RELATED FMN ADENYLYLTRANSFERASE"/>
    <property type="match status" value="1"/>
</dbReference>
<keyword evidence="16" id="KW-1185">Reference proteome</keyword>
<evidence type="ECO:0000256" key="13">
    <source>
        <dbReference type="SAM" id="MobiDB-lite"/>
    </source>
</evidence>
<keyword evidence="9" id="KW-0067">ATP-binding</keyword>
<name>A0A9P6DHJ0_PLEER</name>
<comment type="pathway">
    <text evidence="1">Cofactor biosynthesis; FAD biosynthesis; FAD from FMN: step 1/1.</text>
</comment>
<dbReference type="GO" id="GO:0003919">
    <property type="term" value="F:FMN adenylyltransferase activity"/>
    <property type="evidence" value="ECO:0007669"/>
    <property type="project" value="UniProtKB-EC"/>
</dbReference>
<dbReference type="Pfam" id="PF01507">
    <property type="entry name" value="PAPS_reduct"/>
    <property type="match status" value="1"/>
</dbReference>
<comment type="caution">
    <text evidence="15">The sequence shown here is derived from an EMBL/GenBank/DDBJ whole genome shotgun (WGS) entry which is preliminary data.</text>
</comment>
<dbReference type="EC" id="2.7.7.2" evidence="2"/>
<dbReference type="InterPro" id="IPR014729">
    <property type="entry name" value="Rossmann-like_a/b/a_fold"/>
</dbReference>
<evidence type="ECO:0000256" key="3">
    <source>
        <dbReference type="ARBA" id="ARBA00022630"/>
    </source>
</evidence>
<evidence type="ECO:0000313" key="15">
    <source>
        <dbReference type="EMBL" id="KAF9497528.1"/>
    </source>
</evidence>
<keyword evidence="8" id="KW-0274">FAD</keyword>
<sequence length="342" mass="37566">MDYRRIVTQVYELAESSTDPLGPLVREALQVIDEGIEQHGLGNIAISFNGGKDCTVLLHLYTGALIRRLPSSEAPKPIPSIYISVPSPFPVLEDFIVKAAKAYNLDLFHCHPTLTDSEPVESVVTPHANGTISKTDYVSAAVPPPKEMGKARGGGGMKKALEIYKQKFPHITGILIGTRRSDPHGARLSHRNMTDPDWPQFERINPIINWGYSDVWDFLRRLEIPYCQLYDQGYTSLGSTYNTFPNPALLMQPTCSTTPESRPDVLPNSTSDVDEATDLLPPTLVDAYGLEGSNVKPAGLPDGDAITPRYRPAFELVDEHLERAGRGIVDPNIHIVSAKNAA</sequence>
<dbReference type="GO" id="GO:0016787">
    <property type="term" value="F:hydrolase activity"/>
    <property type="evidence" value="ECO:0007669"/>
    <property type="project" value="UniProtKB-KW"/>
</dbReference>
<dbReference type="GO" id="GO:0005524">
    <property type="term" value="F:ATP binding"/>
    <property type="evidence" value="ECO:0007669"/>
    <property type="project" value="UniProtKB-KW"/>
</dbReference>